<dbReference type="GO" id="GO:0016757">
    <property type="term" value="F:glycosyltransferase activity"/>
    <property type="evidence" value="ECO:0007669"/>
    <property type="project" value="UniProtKB-KW"/>
</dbReference>
<gene>
    <name evidence="5" type="ORF">CYCCA115_LOCUS3790</name>
</gene>
<sequence length="288" mass="33140">MEISIRSKELKLTVVDMQVFDGTQSYSFAAQNLWHRMIPLYHSWVGLQTAMHKYDLVSEQVVFYFNCQKHGKHLDDLPNEWEKMGEVSCDETLLDNADIVILPPNNGFLWDLAWDMELRCHDSIMFKSFASLFVDKSSRVEPTEPMGCLISRKGRPNRRVQNWNETLTMMKEVFPRVQVLTLTQYHTTDETVRILQDCRVLFGVHGAGHSNALFTRPGVAVVEMIGNAKPAYFRNINMLLGQYYESIQGDSAHGMSGLYMVNLTEAKGALARANEHTRLWIQSHGHWR</sequence>
<keyword evidence="2" id="KW-0808">Transferase</keyword>
<evidence type="ECO:0000256" key="3">
    <source>
        <dbReference type="ARBA" id="ARBA00023180"/>
    </source>
</evidence>
<keyword evidence="3" id="KW-0325">Glycoprotein</keyword>
<dbReference type="InterPro" id="IPR049625">
    <property type="entry name" value="Glyco_transf_61_cat"/>
</dbReference>
<dbReference type="EMBL" id="CAKOGP040000335">
    <property type="protein sequence ID" value="CAJ1934450.1"/>
    <property type="molecule type" value="Genomic_DNA"/>
</dbReference>
<name>A0AAD2CGR2_9STRA</name>
<dbReference type="PANTHER" id="PTHR20961:SF124">
    <property type="entry name" value="GLYCOSYLTRANSFERASE"/>
    <property type="match status" value="1"/>
</dbReference>
<dbReference type="Pfam" id="PF04577">
    <property type="entry name" value="Glyco_transf_61"/>
    <property type="match status" value="1"/>
</dbReference>
<organism evidence="5 6">
    <name type="scientific">Cylindrotheca closterium</name>
    <dbReference type="NCBI Taxonomy" id="2856"/>
    <lineage>
        <taxon>Eukaryota</taxon>
        <taxon>Sar</taxon>
        <taxon>Stramenopiles</taxon>
        <taxon>Ochrophyta</taxon>
        <taxon>Bacillariophyta</taxon>
        <taxon>Bacillariophyceae</taxon>
        <taxon>Bacillariophycidae</taxon>
        <taxon>Bacillariales</taxon>
        <taxon>Bacillariaceae</taxon>
        <taxon>Cylindrotheca</taxon>
    </lineage>
</organism>
<evidence type="ECO:0000259" key="4">
    <source>
        <dbReference type="Pfam" id="PF04577"/>
    </source>
</evidence>
<reference evidence="5" key="1">
    <citation type="submission" date="2023-08" db="EMBL/GenBank/DDBJ databases">
        <authorList>
            <person name="Audoor S."/>
            <person name="Bilcke G."/>
        </authorList>
    </citation>
    <scope>NUCLEOTIDE SEQUENCE</scope>
</reference>
<evidence type="ECO:0000256" key="2">
    <source>
        <dbReference type="ARBA" id="ARBA00022679"/>
    </source>
</evidence>
<dbReference type="InterPro" id="IPR007657">
    <property type="entry name" value="Glycosyltransferase_61"/>
</dbReference>
<dbReference type="Proteomes" id="UP001295423">
    <property type="component" value="Unassembled WGS sequence"/>
</dbReference>
<comment type="caution">
    <text evidence="5">The sequence shown here is derived from an EMBL/GenBank/DDBJ whole genome shotgun (WGS) entry which is preliminary data.</text>
</comment>
<evidence type="ECO:0000256" key="1">
    <source>
        <dbReference type="ARBA" id="ARBA00022676"/>
    </source>
</evidence>
<dbReference type="PANTHER" id="PTHR20961">
    <property type="entry name" value="GLYCOSYLTRANSFERASE"/>
    <property type="match status" value="1"/>
</dbReference>
<evidence type="ECO:0000313" key="6">
    <source>
        <dbReference type="Proteomes" id="UP001295423"/>
    </source>
</evidence>
<feature type="domain" description="Glycosyltransferase 61 catalytic" evidence="4">
    <location>
        <begin position="121"/>
        <end position="222"/>
    </location>
</feature>
<protein>
    <recommendedName>
        <fullName evidence="4">Glycosyltransferase 61 catalytic domain-containing protein</fullName>
    </recommendedName>
</protein>
<keyword evidence="1" id="KW-0328">Glycosyltransferase</keyword>
<evidence type="ECO:0000313" key="5">
    <source>
        <dbReference type="EMBL" id="CAJ1934450.1"/>
    </source>
</evidence>
<proteinExistence type="predicted"/>
<accession>A0AAD2CGR2</accession>
<keyword evidence="6" id="KW-1185">Reference proteome</keyword>
<dbReference type="AlphaFoldDB" id="A0AAD2CGR2"/>